<dbReference type="PROSITE" id="PS50297">
    <property type="entry name" value="ANK_REP_REGION"/>
    <property type="match status" value="3"/>
</dbReference>
<dbReference type="AlphaFoldDB" id="A0A0R3TB82"/>
<dbReference type="OrthoDB" id="6109495at2759"/>
<evidence type="ECO:0000256" key="1">
    <source>
        <dbReference type="ARBA" id="ARBA00022737"/>
    </source>
</evidence>
<dbReference type="SUPFAM" id="SSF48403">
    <property type="entry name" value="Ankyrin repeat"/>
    <property type="match status" value="2"/>
</dbReference>
<dbReference type="EMBL" id="UZAE01002957">
    <property type="protein sequence ID" value="VDO00179.1"/>
    <property type="molecule type" value="Genomic_DNA"/>
</dbReference>
<sequence>MNRPDLILQHVTNLELLDKADELGNTPLHYAVDTGFTHGVDLLTNHGCQMELFNIDHLSPLMLALKKHHIGIAEMLIDRGASPYSLNLKVESALNMAIEMLQINLIDIMLEQDAVPHMKMPALYSACSKVAQWNLIEYIDLLLNAGANLNIPFNHVDPPLNISCSRGNLEMVEMWLEHGAPIERYDSGGLTPLMRASSRGHFEICQVLINRGALVKAVSSDGQNTALSLALQGNHLNCVNLLTASSENEVGQRRGYGSTPLIEATILNRLDLMFEHTLNVGILNQPDVFGNTPLHHAVESGFMQGVIQLVNQGCQLELFNSSHFTPLMLALKRHHIAIAEFLIHQGASPYSLNPKYESALNMAIEMRQYGLVKVMLTRVDLPVVKVASLYVACATVAKCDGGEFIAPLMEAGASLHFTLRDIDPPLNISASRGNPRMVKEWLRYGAAVDSYNLEGLTPLMSASQFGYLDVCKILVEHGARIDAVSADGKSTPISLALETRQFQCAAFLTSVVFSCPN</sequence>
<proteinExistence type="predicted"/>
<name>A0A0R3TB82_RODNA</name>
<feature type="repeat" description="ANK" evidence="3">
    <location>
        <begin position="56"/>
        <end position="88"/>
    </location>
</feature>
<dbReference type="Gene3D" id="1.25.40.20">
    <property type="entry name" value="Ankyrin repeat-containing domain"/>
    <property type="match status" value="3"/>
</dbReference>
<evidence type="ECO:0000313" key="5">
    <source>
        <dbReference type="Proteomes" id="UP000278807"/>
    </source>
</evidence>
<feature type="repeat" description="ANK" evidence="3">
    <location>
        <begin position="188"/>
        <end position="220"/>
    </location>
</feature>
<organism evidence="6">
    <name type="scientific">Rodentolepis nana</name>
    <name type="common">Dwarf tapeworm</name>
    <name type="synonym">Hymenolepis nana</name>
    <dbReference type="NCBI Taxonomy" id="102285"/>
    <lineage>
        <taxon>Eukaryota</taxon>
        <taxon>Metazoa</taxon>
        <taxon>Spiralia</taxon>
        <taxon>Lophotrochozoa</taxon>
        <taxon>Platyhelminthes</taxon>
        <taxon>Cestoda</taxon>
        <taxon>Eucestoda</taxon>
        <taxon>Cyclophyllidea</taxon>
        <taxon>Hymenolepididae</taxon>
        <taxon>Rodentolepis</taxon>
    </lineage>
</organism>
<keyword evidence="1" id="KW-0677">Repeat</keyword>
<keyword evidence="2 3" id="KW-0040">ANK repeat</keyword>
<evidence type="ECO:0000256" key="3">
    <source>
        <dbReference type="PROSITE-ProRule" id="PRU00023"/>
    </source>
</evidence>
<reference evidence="6" key="1">
    <citation type="submission" date="2017-02" db="UniProtKB">
        <authorList>
            <consortium name="WormBaseParasite"/>
        </authorList>
    </citation>
    <scope>IDENTIFICATION</scope>
</reference>
<dbReference type="InterPro" id="IPR051165">
    <property type="entry name" value="Multifunctional_ANK_Repeat"/>
</dbReference>
<dbReference type="SMART" id="SM00248">
    <property type="entry name" value="ANK"/>
    <property type="match status" value="11"/>
</dbReference>
<dbReference type="WBParaSite" id="HNAJ_0000432101-mRNA-1">
    <property type="protein sequence ID" value="HNAJ_0000432101-mRNA-1"/>
    <property type="gene ID" value="HNAJ_0000432101"/>
</dbReference>
<dbReference type="PANTHER" id="PTHR24123:SF33">
    <property type="entry name" value="PROTEIN HOS4"/>
    <property type="match status" value="1"/>
</dbReference>
<dbReference type="Pfam" id="PF13637">
    <property type="entry name" value="Ank_4"/>
    <property type="match status" value="1"/>
</dbReference>
<dbReference type="InterPro" id="IPR036770">
    <property type="entry name" value="Ankyrin_rpt-contain_sf"/>
</dbReference>
<dbReference type="STRING" id="102285.A0A0R3TB82"/>
<dbReference type="Proteomes" id="UP000278807">
    <property type="component" value="Unassembled WGS sequence"/>
</dbReference>
<feature type="repeat" description="ANK" evidence="3">
    <location>
        <begin position="155"/>
        <end position="187"/>
    </location>
</feature>
<evidence type="ECO:0000313" key="6">
    <source>
        <dbReference type="WBParaSite" id="HNAJ_0000432101-mRNA-1"/>
    </source>
</evidence>
<feature type="repeat" description="ANK" evidence="3">
    <location>
        <begin position="23"/>
        <end position="55"/>
    </location>
</feature>
<evidence type="ECO:0000313" key="4">
    <source>
        <dbReference type="EMBL" id="VDO00179.1"/>
    </source>
</evidence>
<feature type="repeat" description="ANK" evidence="3">
    <location>
        <begin position="322"/>
        <end position="354"/>
    </location>
</feature>
<dbReference type="PANTHER" id="PTHR24123">
    <property type="entry name" value="ANKYRIN REPEAT-CONTAINING"/>
    <property type="match status" value="1"/>
</dbReference>
<gene>
    <name evidence="4" type="ORF">HNAJ_LOCUS4319</name>
</gene>
<evidence type="ECO:0000256" key="2">
    <source>
        <dbReference type="ARBA" id="ARBA00023043"/>
    </source>
</evidence>
<dbReference type="InterPro" id="IPR002110">
    <property type="entry name" value="Ankyrin_rpt"/>
</dbReference>
<reference evidence="4 5" key="2">
    <citation type="submission" date="2018-11" db="EMBL/GenBank/DDBJ databases">
        <authorList>
            <consortium name="Pathogen Informatics"/>
        </authorList>
    </citation>
    <scope>NUCLEOTIDE SEQUENCE [LARGE SCALE GENOMIC DNA]</scope>
</reference>
<feature type="repeat" description="ANK" evidence="3">
    <location>
        <begin position="289"/>
        <end position="321"/>
    </location>
</feature>
<protein>
    <submittedName>
        <fullName evidence="6">ANK_REP_REGION domain-containing protein</fullName>
    </submittedName>
</protein>
<keyword evidence="5" id="KW-1185">Reference proteome</keyword>
<dbReference type="PROSITE" id="PS50088">
    <property type="entry name" value="ANK_REPEAT"/>
    <property type="match status" value="7"/>
</dbReference>
<dbReference type="Pfam" id="PF12796">
    <property type="entry name" value="Ank_2"/>
    <property type="match status" value="3"/>
</dbReference>
<feature type="repeat" description="ANK" evidence="3">
    <location>
        <begin position="454"/>
        <end position="486"/>
    </location>
</feature>
<accession>A0A0R3TB82</accession>